<keyword evidence="6" id="KW-0439">Lignin degradation</keyword>
<evidence type="ECO:0000313" key="8">
    <source>
        <dbReference type="EMBL" id="KAG9244954.1"/>
    </source>
</evidence>
<feature type="domain" description="Plastocyanin-like" evidence="7">
    <location>
        <begin position="49"/>
        <end position="168"/>
    </location>
</feature>
<keyword evidence="9" id="KW-1185">Reference proteome</keyword>
<dbReference type="PANTHER" id="PTHR11709">
    <property type="entry name" value="MULTI-COPPER OXIDASE"/>
    <property type="match status" value="1"/>
</dbReference>
<protein>
    <recommendedName>
        <fullName evidence="4">laccase</fullName>
        <ecNumber evidence="4">1.10.3.2</ecNumber>
    </recommendedName>
</protein>
<accession>A0A9P7Z3K8</accession>
<evidence type="ECO:0000259" key="7">
    <source>
        <dbReference type="Pfam" id="PF07731"/>
    </source>
</evidence>
<dbReference type="InterPro" id="IPR045087">
    <property type="entry name" value="Cu-oxidase_fam"/>
</dbReference>
<dbReference type="GO" id="GO:0046274">
    <property type="term" value="P:lignin catabolic process"/>
    <property type="evidence" value="ECO:0007669"/>
    <property type="project" value="UniProtKB-KW"/>
</dbReference>
<dbReference type="Gene3D" id="2.60.40.420">
    <property type="entry name" value="Cupredoxins - blue copper proteins"/>
    <property type="match status" value="1"/>
</dbReference>
<evidence type="ECO:0000256" key="3">
    <source>
        <dbReference type="ARBA" id="ARBA00010609"/>
    </source>
</evidence>
<dbReference type="SUPFAM" id="SSF49503">
    <property type="entry name" value="Cupredoxins"/>
    <property type="match status" value="1"/>
</dbReference>
<comment type="similarity">
    <text evidence="3">Belongs to the multicopper oxidase family.</text>
</comment>
<sequence>MVYQSGFNANNTLLVGAPDKEVTTYSAVLIFVWSLDGVVIDIDRENSTLFKLDGNTTFSAPDNVIRFGKTNVWTYWVIQNQFQITHPMHIHSHDFSLLGQGSGTFSAANNPADLNFSNPTRRDTAMLIENGRTVIAFQTDNHGSWLLHCHIGWHVGGELSLQFIERESDILGTLKIGEDLKNTCDAFAAYDKTAQKE</sequence>
<evidence type="ECO:0000256" key="1">
    <source>
        <dbReference type="ARBA" id="ARBA00000349"/>
    </source>
</evidence>
<comment type="caution">
    <text evidence="8">The sequence shown here is derived from an EMBL/GenBank/DDBJ whole genome shotgun (WGS) entry which is preliminary data.</text>
</comment>
<dbReference type="AlphaFoldDB" id="A0A9P7Z3K8"/>
<dbReference type="PANTHER" id="PTHR11709:SF87">
    <property type="entry name" value="LACCASE"/>
    <property type="match status" value="1"/>
</dbReference>
<evidence type="ECO:0000256" key="2">
    <source>
        <dbReference type="ARBA" id="ARBA00001935"/>
    </source>
</evidence>
<dbReference type="Pfam" id="PF07731">
    <property type="entry name" value="Cu-oxidase_2"/>
    <property type="match status" value="1"/>
</dbReference>
<dbReference type="GO" id="GO:0005507">
    <property type="term" value="F:copper ion binding"/>
    <property type="evidence" value="ECO:0007669"/>
    <property type="project" value="InterPro"/>
</dbReference>
<evidence type="ECO:0000256" key="6">
    <source>
        <dbReference type="ARBA" id="ARBA00023185"/>
    </source>
</evidence>
<dbReference type="InterPro" id="IPR008972">
    <property type="entry name" value="Cupredoxin"/>
</dbReference>
<keyword evidence="5" id="KW-0325">Glycoprotein</keyword>
<comment type="cofactor">
    <cofactor evidence="2">
        <name>Cu cation</name>
        <dbReference type="ChEBI" id="CHEBI:23378"/>
    </cofactor>
</comment>
<dbReference type="EC" id="1.10.3.2" evidence="4"/>
<evidence type="ECO:0000256" key="4">
    <source>
        <dbReference type="ARBA" id="ARBA00012297"/>
    </source>
</evidence>
<dbReference type="OrthoDB" id="10255118at2759"/>
<dbReference type="CDD" id="cd13901">
    <property type="entry name" value="CuRO_3_MaLCC_like"/>
    <property type="match status" value="1"/>
</dbReference>
<evidence type="ECO:0000313" key="9">
    <source>
        <dbReference type="Proteomes" id="UP000887226"/>
    </source>
</evidence>
<comment type="catalytic activity">
    <reaction evidence="1">
        <text>4 hydroquinone + O2 = 4 benzosemiquinone + 2 H2O</text>
        <dbReference type="Rhea" id="RHEA:11276"/>
        <dbReference type="ChEBI" id="CHEBI:15377"/>
        <dbReference type="ChEBI" id="CHEBI:15379"/>
        <dbReference type="ChEBI" id="CHEBI:17594"/>
        <dbReference type="ChEBI" id="CHEBI:17977"/>
        <dbReference type="EC" id="1.10.3.2"/>
    </reaction>
</comment>
<reference evidence="8" key="1">
    <citation type="journal article" date="2021" name="IMA Fungus">
        <title>Genomic characterization of three marine fungi, including Emericellopsis atlantica sp. nov. with signatures of a generalist lifestyle and marine biomass degradation.</title>
        <authorList>
            <person name="Hagestad O.C."/>
            <person name="Hou L."/>
            <person name="Andersen J.H."/>
            <person name="Hansen E.H."/>
            <person name="Altermark B."/>
            <person name="Li C."/>
            <person name="Kuhnert E."/>
            <person name="Cox R.J."/>
            <person name="Crous P.W."/>
            <person name="Spatafora J.W."/>
            <person name="Lail K."/>
            <person name="Amirebrahimi M."/>
            <person name="Lipzen A."/>
            <person name="Pangilinan J."/>
            <person name="Andreopoulos W."/>
            <person name="Hayes R.D."/>
            <person name="Ng V."/>
            <person name="Grigoriev I.V."/>
            <person name="Jackson S.A."/>
            <person name="Sutton T.D.S."/>
            <person name="Dobson A.D.W."/>
            <person name="Rama T."/>
        </authorList>
    </citation>
    <scope>NUCLEOTIDE SEQUENCE</scope>
    <source>
        <strain evidence="8">TRa3180A</strain>
    </source>
</reference>
<dbReference type="EMBL" id="MU253873">
    <property type="protein sequence ID" value="KAG9244954.1"/>
    <property type="molecule type" value="Genomic_DNA"/>
</dbReference>
<proteinExistence type="inferred from homology"/>
<evidence type="ECO:0000256" key="5">
    <source>
        <dbReference type="ARBA" id="ARBA00023180"/>
    </source>
</evidence>
<organism evidence="8 9">
    <name type="scientific">Calycina marina</name>
    <dbReference type="NCBI Taxonomy" id="1763456"/>
    <lineage>
        <taxon>Eukaryota</taxon>
        <taxon>Fungi</taxon>
        <taxon>Dikarya</taxon>
        <taxon>Ascomycota</taxon>
        <taxon>Pezizomycotina</taxon>
        <taxon>Leotiomycetes</taxon>
        <taxon>Helotiales</taxon>
        <taxon>Pezizellaceae</taxon>
        <taxon>Calycina</taxon>
    </lineage>
</organism>
<dbReference type="InterPro" id="IPR011706">
    <property type="entry name" value="Cu-oxidase_C"/>
</dbReference>
<name>A0A9P7Z3K8_9HELO</name>
<dbReference type="Proteomes" id="UP000887226">
    <property type="component" value="Unassembled WGS sequence"/>
</dbReference>
<gene>
    <name evidence="8" type="ORF">BJ878DRAFT_42044</name>
</gene>
<dbReference type="GO" id="GO:0052716">
    <property type="term" value="F:hydroquinone:oxygen oxidoreductase activity"/>
    <property type="evidence" value="ECO:0007669"/>
    <property type="project" value="UniProtKB-EC"/>
</dbReference>